<protein>
    <recommendedName>
        <fullName evidence="2">ZP domain-containing protein</fullName>
    </recommendedName>
</protein>
<keyword evidence="1" id="KW-0472">Membrane</keyword>
<gene>
    <name evidence="3" type="ORF">OESDEN_19307</name>
</gene>
<dbReference type="EMBL" id="KN595435">
    <property type="protein sequence ID" value="KHJ81011.1"/>
    <property type="molecule type" value="Genomic_DNA"/>
</dbReference>
<feature type="domain" description="ZP" evidence="2">
    <location>
        <begin position="1"/>
        <end position="36"/>
    </location>
</feature>
<name>A0A0B1SAU2_OESDE</name>
<accession>A0A0B1SAU2</accession>
<proteinExistence type="predicted"/>
<sequence length="136" mass="15329">YGFQFTSSQFVHFECQVKPCVHSCRRQQCEPDTTKVPLIPALRRRREEAEKSGNLTTLRMQTVLQIEPQQLQRAALVSSKRGLDHCVTVNEVLFIAILILGAVTALAILLCFVCPSSKSQIRRHESAYSVANVFPQ</sequence>
<keyword evidence="4" id="KW-1185">Reference proteome</keyword>
<reference evidence="3 4" key="1">
    <citation type="submission" date="2014-03" db="EMBL/GenBank/DDBJ databases">
        <title>Draft genome of the hookworm Oesophagostomum dentatum.</title>
        <authorList>
            <person name="Mitreva M."/>
        </authorList>
    </citation>
    <scope>NUCLEOTIDE SEQUENCE [LARGE SCALE GENOMIC DNA]</scope>
    <source>
        <strain evidence="3 4">OD-Hann</strain>
    </source>
</reference>
<dbReference type="OrthoDB" id="6432511at2759"/>
<evidence type="ECO:0000313" key="3">
    <source>
        <dbReference type="EMBL" id="KHJ81011.1"/>
    </source>
</evidence>
<feature type="non-terminal residue" evidence="3">
    <location>
        <position position="1"/>
    </location>
</feature>
<evidence type="ECO:0000259" key="2">
    <source>
        <dbReference type="PROSITE" id="PS51034"/>
    </source>
</evidence>
<dbReference type="Proteomes" id="UP000053660">
    <property type="component" value="Unassembled WGS sequence"/>
</dbReference>
<evidence type="ECO:0000256" key="1">
    <source>
        <dbReference type="SAM" id="Phobius"/>
    </source>
</evidence>
<keyword evidence="1" id="KW-0812">Transmembrane</keyword>
<evidence type="ECO:0000313" key="4">
    <source>
        <dbReference type="Proteomes" id="UP000053660"/>
    </source>
</evidence>
<organism evidence="3 4">
    <name type="scientific">Oesophagostomum dentatum</name>
    <name type="common">Nodular worm</name>
    <dbReference type="NCBI Taxonomy" id="61180"/>
    <lineage>
        <taxon>Eukaryota</taxon>
        <taxon>Metazoa</taxon>
        <taxon>Ecdysozoa</taxon>
        <taxon>Nematoda</taxon>
        <taxon>Chromadorea</taxon>
        <taxon>Rhabditida</taxon>
        <taxon>Rhabditina</taxon>
        <taxon>Rhabditomorpha</taxon>
        <taxon>Strongyloidea</taxon>
        <taxon>Strongylidae</taxon>
        <taxon>Oesophagostomum</taxon>
    </lineage>
</organism>
<keyword evidence="1" id="KW-1133">Transmembrane helix</keyword>
<dbReference type="AlphaFoldDB" id="A0A0B1SAU2"/>
<feature type="transmembrane region" description="Helical" evidence="1">
    <location>
        <begin position="92"/>
        <end position="114"/>
    </location>
</feature>
<dbReference type="InterPro" id="IPR001507">
    <property type="entry name" value="ZP_dom"/>
</dbReference>
<dbReference type="PROSITE" id="PS51034">
    <property type="entry name" value="ZP_2"/>
    <property type="match status" value="1"/>
</dbReference>